<protein>
    <submittedName>
        <fullName evidence="1">Uncharacterized protein</fullName>
    </submittedName>
</protein>
<gene>
    <name evidence="1" type="ORF">DFH07DRAFT_294244</name>
</gene>
<accession>A0AAD7MLU4</accession>
<evidence type="ECO:0000313" key="2">
    <source>
        <dbReference type="Proteomes" id="UP001215280"/>
    </source>
</evidence>
<keyword evidence="2" id="KW-1185">Reference proteome</keyword>
<evidence type="ECO:0000313" key="1">
    <source>
        <dbReference type="EMBL" id="KAJ7722067.1"/>
    </source>
</evidence>
<dbReference type="AlphaFoldDB" id="A0AAD7MLU4"/>
<organism evidence="1 2">
    <name type="scientific">Mycena maculata</name>
    <dbReference type="NCBI Taxonomy" id="230809"/>
    <lineage>
        <taxon>Eukaryota</taxon>
        <taxon>Fungi</taxon>
        <taxon>Dikarya</taxon>
        <taxon>Basidiomycota</taxon>
        <taxon>Agaricomycotina</taxon>
        <taxon>Agaricomycetes</taxon>
        <taxon>Agaricomycetidae</taxon>
        <taxon>Agaricales</taxon>
        <taxon>Marasmiineae</taxon>
        <taxon>Mycenaceae</taxon>
        <taxon>Mycena</taxon>
    </lineage>
</organism>
<comment type="caution">
    <text evidence="1">The sequence shown here is derived from an EMBL/GenBank/DDBJ whole genome shotgun (WGS) entry which is preliminary data.</text>
</comment>
<reference evidence="1" key="1">
    <citation type="submission" date="2023-03" db="EMBL/GenBank/DDBJ databases">
        <title>Massive genome expansion in bonnet fungi (Mycena s.s.) driven by repeated elements and novel gene families across ecological guilds.</title>
        <authorList>
            <consortium name="Lawrence Berkeley National Laboratory"/>
            <person name="Harder C.B."/>
            <person name="Miyauchi S."/>
            <person name="Viragh M."/>
            <person name="Kuo A."/>
            <person name="Thoen E."/>
            <person name="Andreopoulos B."/>
            <person name="Lu D."/>
            <person name="Skrede I."/>
            <person name="Drula E."/>
            <person name="Henrissat B."/>
            <person name="Morin E."/>
            <person name="Kohler A."/>
            <person name="Barry K."/>
            <person name="LaButti K."/>
            <person name="Morin E."/>
            <person name="Salamov A."/>
            <person name="Lipzen A."/>
            <person name="Mereny Z."/>
            <person name="Hegedus B."/>
            <person name="Baldrian P."/>
            <person name="Stursova M."/>
            <person name="Weitz H."/>
            <person name="Taylor A."/>
            <person name="Grigoriev I.V."/>
            <person name="Nagy L.G."/>
            <person name="Martin F."/>
            <person name="Kauserud H."/>
        </authorList>
    </citation>
    <scope>NUCLEOTIDE SEQUENCE</scope>
    <source>
        <strain evidence="1">CBHHK188m</strain>
    </source>
</reference>
<proteinExistence type="predicted"/>
<name>A0AAD7MLU4_9AGAR</name>
<sequence>MVVVGTAFGVDLFDLMFSLLPKKVQSLVCLLGIQRDRAVALRALAMMLFNTLQFKQSSGYFHWIVLRTVPGGAQ</sequence>
<dbReference type="EMBL" id="JARJLG010000262">
    <property type="protein sequence ID" value="KAJ7722067.1"/>
    <property type="molecule type" value="Genomic_DNA"/>
</dbReference>
<dbReference type="Proteomes" id="UP001215280">
    <property type="component" value="Unassembled WGS sequence"/>
</dbReference>